<comment type="caution">
    <text evidence="2">The sequence shown here is derived from an EMBL/GenBank/DDBJ whole genome shotgun (WGS) entry which is preliminary data.</text>
</comment>
<proteinExistence type="predicted"/>
<evidence type="ECO:0000259" key="1">
    <source>
        <dbReference type="Pfam" id="PF01872"/>
    </source>
</evidence>
<dbReference type="PANTHER" id="PTHR38011">
    <property type="entry name" value="DIHYDROFOLATE REDUCTASE FAMILY PROTEIN (AFU_ORTHOLOGUE AFUA_8G06820)"/>
    <property type="match status" value="1"/>
</dbReference>
<sequence>MSRTVSANITLSLDGFAAGPDGDMSWLIETALHEQCAAGFAGWYRGVDTAILGRTNYEGFHGFWPAVADDPAADERSRAFSRWFDAVEKVVVSRTLDEATWTNARVVRDLGATVRELRDGEGGTAAVLSSVSVIRALLAADLLDELRITRVPAVLGEGLPFLDGPLPRSTWALEAVQTIPTGAVVSVLRRR</sequence>
<dbReference type="InterPro" id="IPR024072">
    <property type="entry name" value="DHFR-like_dom_sf"/>
</dbReference>
<dbReference type="SUPFAM" id="SSF53597">
    <property type="entry name" value="Dihydrofolate reductase-like"/>
    <property type="match status" value="1"/>
</dbReference>
<evidence type="ECO:0000313" key="2">
    <source>
        <dbReference type="EMBL" id="GAA4778861.1"/>
    </source>
</evidence>
<dbReference type="RefSeq" id="WP_345411329.1">
    <property type="nucleotide sequence ID" value="NZ_BAABHO010000005.1"/>
</dbReference>
<protein>
    <submittedName>
        <fullName evidence="2">Dihydrofolate reductase family protein</fullName>
    </submittedName>
</protein>
<dbReference type="Gene3D" id="3.40.430.10">
    <property type="entry name" value="Dihydrofolate Reductase, subunit A"/>
    <property type="match status" value="1"/>
</dbReference>
<organism evidence="2 3">
    <name type="scientific">Actinomycetospora chlora</name>
    <dbReference type="NCBI Taxonomy" id="663608"/>
    <lineage>
        <taxon>Bacteria</taxon>
        <taxon>Bacillati</taxon>
        <taxon>Actinomycetota</taxon>
        <taxon>Actinomycetes</taxon>
        <taxon>Pseudonocardiales</taxon>
        <taxon>Pseudonocardiaceae</taxon>
        <taxon>Actinomycetospora</taxon>
    </lineage>
</organism>
<dbReference type="InterPro" id="IPR050765">
    <property type="entry name" value="Riboflavin_Biosynth_HTPR"/>
</dbReference>
<dbReference type="PANTHER" id="PTHR38011:SF11">
    <property type="entry name" value="2,5-DIAMINO-6-RIBOSYLAMINO-4(3H)-PYRIMIDINONE 5'-PHOSPHATE REDUCTASE"/>
    <property type="match status" value="1"/>
</dbReference>
<dbReference type="Proteomes" id="UP001500928">
    <property type="component" value="Unassembled WGS sequence"/>
</dbReference>
<accession>A0ABP9ACB0</accession>
<keyword evidence="3" id="KW-1185">Reference proteome</keyword>
<evidence type="ECO:0000313" key="3">
    <source>
        <dbReference type="Proteomes" id="UP001500928"/>
    </source>
</evidence>
<dbReference type="Pfam" id="PF01872">
    <property type="entry name" value="RibD_C"/>
    <property type="match status" value="1"/>
</dbReference>
<gene>
    <name evidence="2" type="ORF">GCM10023200_09910</name>
</gene>
<name>A0ABP9ACB0_9PSEU</name>
<dbReference type="EMBL" id="BAABHO010000005">
    <property type="protein sequence ID" value="GAA4778861.1"/>
    <property type="molecule type" value="Genomic_DNA"/>
</dbReference>
<dbReference type="InterPro" id="IPR002734">
    <property type="entry name" value="RibDG_C"/>
</dbReference>
<reference evidence="3" key="1">
    <citation type="journal article" date="2019" name="Int. J. Syst. Evol. Microbiol.">
        <title>The Global Catalogue of Microorganisms (GCM) 10K type strain sequencing project: providing services to taxonomists for standard genome sequencing and annotation.</title>
        <authorList>
            <consortium name="The Broad Institute Genomics Platform"/>
            <consortium name="The Broad Institute Genome Sequencing Center for Infectious Disease"/>
            <person name="Wu L."/>
            <person name="Ma J."/>
        </authorList>
    </citation>
    <scope>NUCLEOTIDE SEQUENCE [LARGE SCALE GENOMIC DNA]</scope>
    <source>
        <strain evidence="3">JCM 17979</strain>
    </source>
</reference>
<feature type="domain" description="Bacterial bifunctional deaminase-reductase C-terminal" evidence="1">
    <location>
        <begin position="4"/>
        <end position="184"/>
    </location>
</feature>